<dbReference type="Pfam" id="PF00535">
    <property type="entry name" value="Glycos_transf_2"/>
    <property type="match status" value="1"/>
</dbReference>
<feature type="domain" description="Glycosyltransferase 2-like" evidence="2">
    <location>
        <begin position="35"/>
        <end position="167"/>
    </location>
</feature>
<dbReference type="InterPro" id="IPR001173">
    <property type="entry name" value="Glyco_trans_2-like"/>
</dbReference>
<comment type="caution">
    <text evidence="3">The sequence shown here is derived from an EMBL/GenBank/DDBJ whole genome shotgun (WGS) entry which is preliminary data.</text>
</comment>
<dbReference type="Gene3D" id="3.90.550.10">
    <property type="entry name" value="Spore Coat Polysaccharide Biosynthesis Protein SpsA, Chain A"/>
    <property type="match status" value="1"/>
</dbReference>
<feature type="region of interest" description="Disordered" evidence="1">
    <location>
        <begin position="1"/>
        <end position="21"/>
    </location>
</feature>
<proteinExistence type="predicted"/>
<dbReference type="PANTHER" id="PTHR43685">
    <property type="entry name" value="GLYCOSYLTRANSFERASE"/>
    <property type="match status" value="1"/>
</dbReference>
<dbReference type="InterPro" id="IPR050834">
    <property type="entry name" value="Glycosyltransf_2"/>
</dbReference>
<sequence>MGQIKPFSLSGHNNTGEKTGLNENKHDVIKKYILVAIPVCNEEEHIVPCLLALARQETQPDKVVLWINNTTDQTHERVASLTNTLPFELEIVRVIYDPALASAGLARRDAMAHAAQYASSSALLVTTDADSEAAEDWLSRTLNAFTHYPVEAVFGRTLLLPEEARKIPFNLHEDERAEKAYGALLDQITLLLCPESHDPWPRHTEHSGASIAVTYQAWSKVGGMPAVPTSEDRAFYQVLRENGIRVRHAPDVKVYVSARLVGRAKGGMAETLARRLHVQDEYIDDIFEPVSRRLLRMRRLRKHANQLVPFEDTCMEFYQMRVRRDDLEKHHKRAQRVLDHLRKMIHRSHRDCLSDSIDQFDIPHLAHSDQAPNRGQDMPG</sequence>
<dbReference type="EMBL" id="BSNU01000001">
    <property type="protein sequence ID" value="GLQ62060.1"/>
    <property type="molecule type" value="Genomic_DNA"/>
</dbReference>
<accession>A0AAV5ND41</accession>
<dbReference type="AlphaFoldDB" id="A0AAV5ND41"/>
<evidence type="ECO:0000313" key="4">
    <source>
        <dbReference type="Proteomes" id="UP001156614"/>
    </source>
</evidence>
<keyword evidence="4" id="KW-1185">Reference proteome</keyword>
<evidence type="ECO:0000259" key="2">
    <source>
        <dbReference type="Pfam" id="PF00535"/>
    </source>
</evidence>
<dbReference type="Proteomes" id="UP001156614">
    <property type="component" value="Unassembled WGS sequence"/>
</dbReference>
<organism evidence="3 4">
    <name type="scientific">Gluconobacter cerinus</name>
    <dbReference type="NCBI Taxonomy" id="38307"/>
    <lineage>
        <taxon>Bacteria</taxon>
        <taxon>Pseudomonadati</taxon>
        <taxon>Pseudomonadota</taxon>
        <taxon>Alphaproteobacteria</taxon>
        <taxon>Acetobacterales</taxon>
        <taxon>Acetobacteraceae</taxon>
        <taxon>Gluconobacter</taxon>
    </lineage>
</organism>
<dbReference type="SUPFAM" id="SSF53448">
    <property type="entry name" value="Nucleotide-diphospho-sugar transferases"/>
    <property type="match status" value="1"/>
</dbReference>
<dbReference type="InterPro" id="IPR029044">
    <property type="entry name" value="Nucleotide-diphossugar_trans"/>
</dbReference>
<reference evidence="4" key="1">
    <citation type="journal article" date="2019" name="Int. J. Syst. Evol. Microbiol.">
        <title>The Global Catalogue of Microorganisms (GCM) 10K type strain sequencing project: providing services to taxonomists for standard genome sequencing and annotation.</title>
        <authorList>
            <consortium name="The Broad Institute Genomics Platform"/>
            <consortium name="The Broad Institute Genome Sequencing Center for Infectious Disease"/>
            <person name="Wu L."/>
            <person name="Ma J."/>
        </authorList>
    </citation>
    <scope>NUCLEOTIDE SEQUENCE [LARGE SCALE GENOMIC DNA]</scope>
    <source>
        <strain evidence="4">NBRC 3267</strain>
    </source>
</reference>
<name>A0AAV5ND41_9PROT</name>
<gene>
    <name evidence="3" type="ORF">GCM10007867_09050</name>
</gene>
<evidence type="ECO:0000313" key="3">
    <source>
        <dbReference type="EMBL" id="GLQ62060.1"/>
    </source>
</evidence>
<evidence type="ECO:0000256" key="1">
    <source>
        <dbReference type="SAM" id="MobiDB-lite"/>
    </source>
</evidence>
<dbReference type="PANTHER" id="PTHR43685:SF14">
    <property type="entry name" value="GLYCOSYLTRANSFERASE 2-LIKE DOMAIN-CONTAINING PROTEIN"/>
    <property type="match status" value="1"/>
</dbReference>
<dbReference type="RefSeq" id="WP_244591169.1">
    <property type="nucleotide sequence ID" value="NZ_BEWM01000004.1"/>
</dbReference>
<protein>
    <recommendedName>
        <fullName evidence="2">Glycosyltransferase 2-like domain-containing protein</fullName>
    </recommendedName>
</protein>